<dbReference type="EMBL" id="FWXD01000011">
    <property type="protein sequence ID" value="SMC25254.1"/>
    <property type="molecule type" value="Genomic_DNA"/>
</dbReference>
<sequence>MPDLHALPAAQTVVLTVNNRLARRLNTAFVQQLVHNGQAAAELPAILPLAAWHAQQADAALFVPDEAVPVQVLDGFAAQLLWAQAIKQEEKDRPLFDERQLAALAAEADSLIREWALRLHAVDETDESRQLVRWQQRYRKLLARLDAEDGEQAIERTVRLLEQGKLRAPLHLVLAGFRDLSPRMQRLLAAMGAQGTQCHQLEEAPPQVSTAPARFMAADRTAEWRAAAQWAARKLQADPDGRYAILAPRLENDAPFARRVLVQTLGNPDLFNIAIGRPLADWPLVQAALAWLTVLAGFGSWSPAELGAALLAGHCVGDLSEAGERARLDAQWRWRGSMQVGPHEWLRQLFTCPQLSAAWPQARAAFDDGRRNARSDIWARRFVASLTALGFPGERGLDSAAFQVQDEFKALLTRFAGLAGVAGELNARGAVQLLQRLARETPFQPQRSALARLDVLGLLEAEGERWDGVWMLGMTDDVLPSIPKPNPLLPLTALRAAGAPRATPERELAYAQALFAALRDAAPEVIVSHAELDGERELRPSPLIADLLPTAWRPLPEVAVEPIALDTAVDEQGPALNEKDVVNGGVAVLEAQARNPLWAYVRYRLGARELPAYAEQVPLSLRGVFMHKAMETLWRQLADSATLQAAHAEGRLPALIAQAVEEAAPRCLEDLPPVIRNLECARASSVIAAWLELELGRLPFAVAATEAPHTWRHGPLNLNLRLDRLDRLADGSAVVVDYKTGKRLDISGWAKDRPTELQLPLYASAMADDVRGVLLAGLHAREVGARGVADVALGLPGVPTLAELDPDKDALGGLDWDGLRARWQQAIHMLADEFVAGHAANSTEQPGALDYCDALPFLRVTLEQDEEEGA</sequence>
<feature type="domain" description="PD-(D/E)XK endonuclease-like" evidence="1">
    <location>
        <begin position="589"/>
        <end position="852"/>
    </location>
</feature>
<dbReference type="Pfam" id="PF12705">
    <property type="entry name" value="PDDEXK_1"/>
    <property type="match status" value="1"/>
</dbReference>
<dbReference type="InterPro" id="IPR027417">
    <property type="entry name" value="P-loop_NTPase"/>
</dbReference>
<accession>A0A1W1XN14</accession>
<evidence type="ECO:0000259" key="1">
    <source>
        <dbReference type="Pfam" id="PF12705"/>
    </source>
</evidence>
<dbReference type="SUPFAM" id="SSF52540">
    <property type="entry name" value="P-loop containing nucleoside triphosphate hydrolases"/>
    <property type="match status" value="1"/>
</dbReference>
<dbReference type="Proteomes" id="UP000192761">
    <property type="component" value="Unassembled WGS sequence"/>
</dbReference>
<dbReference type="AlphaFoldDB" id="A0A1W1XN14"/>
<evidence type="ECO:0000313" key="3">
    <source>
        <dbReference type="Proteomes" id="UP000192761"/>
    </source>
</evidence>
<reference evidence="2 3" key="1">
    <citation type="submission" date="2017-04" db="EMBL/GenBank/DDBJ databases">
        <authorList>
            <person name="Afonso C.L."/>
            <person name="Miller P.J."/>
            <person name="Scott M.A."/>
            <person name="Spackman E."/>
            <person name="Goraichik I."/>
            <person name="Dimitrov K.M."/>
            <person name="Suarez D.L."/>
            <person name="Swayne D.E."/>
        </authorList>
    </citation>
    <scope>NUCLEOTIDE SEQUENCE [LARGE SCALE GENOMIC DNA]</scope>
    <source>
        <strain evidence="2 3">DSM 23236</strain>
    </source>
</reference>
<dbReference type="STRING" id="1121001.SAMN02745857_02092"/>
<dbReference type="InterPro" id="IPR011604">
    <property type="entry name" value="PDDEXK-like_dom_sf"/>
</dbReference>
<proteinExistence type="predicted"/>
<dbReference type="Gene3D" id="3.90.320.10">
    <property type="match status" value="1"/>
</dbReference>
<name>A0A1W1XN14_9NEIS</name>
<protein>
    <submittedName>
        <fullName evidence="2">Probable DNA repair protein</fullName>
    </submittedName>
</protein>
<organism evidence="2 3">
    <name type="scientific">Andreprevotia lacus DSM 23236</name>
    <dbReference type="NCBI Taxonomy" id="1121001"/>
    <lineage>
        <taxon>Bacteria</taxon>
        <taxon>Pseudomonadati</taxon>
        <taxon>Pseudomonadota</taxon>
        <taxon>Betaproteobacteria</taxon>
        <taxon>Neisseriales</taxon>
        <taxon>Chitinibacteraceae</taxon>
        <taxon>Andreprevotia</taxon>
    </lineage>
</organism>
<dbReference type="InterPro" id="IPR038726">
    <property type="entry name" value="PDDEXK_AddAB-type"/>
</dbReference>
<gene>
    <name evidence="2" type="ORF">SAMN02745857_02092</name>
</gene>
<dbReference type="NCBIfam" id="TIGR03623">
    <property type="entry name" value="probable DNA repair protein"/>
    <property type="match status" value="1"/>
</dbReference>
<dbReference type="InterPro" id="IPR019925">
    <property type="entry name" value="DNA_repair_protein_predicted"/>
</dbReference>
<keyword evidence="3" id="KW-1185">Reference proteome</keyword>
<evidence type="ECO:0000313" key="2">
    <source>
        <dbReference type="EMBL" id="SMC25254.1"/>
    </source>
</evidence>